<dbReference type="InParanoid" id="A0A165KIT9"/>
<dbReference type="Gene3D" id="3.80.10.10">
    <property type="entry name" value="Ribonuclease Inhibitor"/>
    <property type="match status" value="1"/>
</dbReference>
<reference evidence="1 2" key="1">
    <citation type="journal article" date="2016" name="Mol. Biol. Evol.">
        <title>Comparative Genomics of Early-Diverging Mushroom-Forming Fungi Provides Insights into the Origins of Lignocellulose Decay Capabilities.</title>
        <authorList>
            <person name="Nagy L.G."/>
            <person name="Riley R."/>
            <person name="Tritt A."/>
            <person name="Adam C."/>
            <person name="Daum C."/>
            <person name="Floudas D."/>
            <person name="Sun H."/>
            <person name="Yadav J.S."/>
            <person name="Pangilinan J."/>
            <person name="Larsson K.H."/>
            <person name="Matsuura K."/>
            <person name="Barry K."/>
            <person name="Labutti K."/>
            <person name="Kuo R."/>
            <person name="Ohm R.A."/>
            <person name="Bhattacharya S.S."/>
            <person name="Shirouzu T."/>
            <person name="Yoshinaga Y."/>
            <person name="Martin F.M."/>
            <person name="Grigoriev I.V."/>
            <person name="Hibbett D.S."/>
        </authorList>
    </citation>
    <scope>NUCLEOTIDE SEQUENCE [LARGE SCALE GENOMIC DNA]</scope>
    <source>
        <strain evidence="1 2">HHB12029</strain>
    </source>
</reference>
<dbReference type="SUPFAM" id="SSF52047">
    <property type="entry name" value="RNI-like"/>
    <property type="match status" value="1"/>
</dbReference>
<evidence type="ECO:0000313" key="1">
    <source>
        <dbReference type="EMBL" id="KZV96403.1"/>
    </source>
</evidence>
<organism evidence="1 2">
    <name type="scientific">Exidia glandulosa HHB12029</name>
    <dbReference type="NCBI Taxonomy" id="1314781"/>
    <lineage>
        <taxon>Eukaryota</taxon>
        <taxon>Fungi</taxon>
        <taxon>Dikarya</taxon>
        <taxon>Basidiomycota</taxon>
        <taxon>Agaricomycotina</taxon>
        <taxon>Agaricomycetes</taxon>
        <taxon>Auriculariales</taxon>
        <taxon>Exidiaceae</taxon>
        <taxon>Exidia</taxon>
    </lineage>
</organism>
<dbReference type="AlphaFoldDB" id="A0A165KIT9"/>
<keyword evidence="2" id="KW-1185">Reference proteome</keyword>
<gene>
    <name evidence="1" type="ORF">EXIGLDRAFT_833646</name>
</gene>
<accession>A0A165KIT9</accession>
<sequence length="520" mass="57926">MTVPSQLHAVWKSRIAADQAVVDDATTQLLATRHEYQLAEDALALAAAKVEYLKADVNLLEQRQSAAMEQLDRSRAASLRIAVSNLPDDVLRCIFICCAELPDAQWLELGQGSFNYDRSKLPFALAAVCTRWRRVALGSGGLWAYISLPSELQEGHSRDSHLHRIELLLSRSRNSPLDVLLDMRENDWDATDENNKWVRHMIFCVGRHVDRWSRVKIVFSNLDPRDLADVFRAPMPRLEHLSFVGPDSEDWRGTESLFLPYVPIIQELHLSFTGIAISPFHAGFPSLVSLTVADDMTPEILQRVLELSRATLQVLDLDVDFNITSSASLSLPSLHTLNLRCELFFVTSEGTIALNAPSLRSLTLWVSPPFNPSEADNLSALFESVSSTVTALTLYGEVDSAFVDTCGALLRNLSHVTFATHLESCTVDDQFFVALSKHIPSVWPRLQSIVLDHARIAPPNGDGIVQLLTARNALSNSEPTLLSREAHVSERPCRIREVRLAKDAPEWAVAEVNRLLNTTT</sequence>
<evidence type="ECO:0000313" key="2">
    <source>
        <dbReference type="Proteomes" id="UP000077266"/>
    </source>
</evidence>
<proteinExistence type="predicted"/>
<dbReference type="STRING" id="1314781.A0A165KIT9"/>
<dbReference type="InterPro" id="IPR032675">
    <property type="entry name" value="LRR_dom_sf"/>
</dbReference>
<dbReference type="OrthoDB" id="3252356at2759"/>
<dbReference type="Proteomes" id="UP000077266">
    <property type="component" value="Unassembled WGS sequence"/>
</dbReference>
<protein>
    <submittedName>
        <fullName evidence="1">Uncharacterized protein</fullName>
    </submittedName>
</protein>
<dbReference type="EMBL" id="KV425943">
    <property type="protein sequence ID" value="KZV96403.1"/>
    <property type="molecule type" value="Genomic_DNA"/>
</dbReference>
<name>A0A165KIT9_EXIGL</name>